<dbReference type="Gene3D" id="2.100.10.50">
    <property type="match status" value="2"/>
</dbReference>
<proteinExistence type="predicted"/>
<dbReference type="EMBL" id="HAEA01013879">
    <property type="protein sequence ID" value="SBQ42359.1"/>
    <property type="molecule type" value="Transcribed_RNA"/>
</dbReference>
<name>A0A1A8EB83_NOTKA</name>
<reference evidence="1" key="1">
    <citation type="submission" date="2016-05" db="EMBL/GenBank/DDBJ databases">
        <authorList>
            <person name="Lavstsen T."/>
            <person name="Jespersen J.S."/>
        </authorList>
    </citation>
    <scope>NUCLEOTIDE SEQUENCE</scope>
    <source>
        <tissue evidence="1">Brain</tissue>
    </source>
</reference>
<organism evidence="1">
    <name type="scientific">Nothobranchius kadleci</name>
    <name type="common">African annual killifish</name>
    <dbReference type="NCBI Taxonomy" id="1051664"/>
    <lineage>
        <taxon>Eukaryota</taxon>
        <taxon>Metazoa</taxon>
        <taxon>Chordata</taxon>
        <taxon>Craniata</taxon>
        <taxon>Vertebrata</taxon>
        <taxon>Euteleostomi</taxon>
        <taxon>Actinopterygii</taxon>
        <taxon>Neopterygii</taxon>
        <taxon>Teleostei</taxon>
        <taxon>Neoteleostei</taxon>
        <taxon>Acanthomorphata</taxon>
        <taxon>Ovalentaria</taxon>
        <taxon>Atherinomorphae</taxon>
        <taxon>Cyprinodontiformes</taxon>
        <taxon>Nothobranchiidae</taxon>
        <taxon>Nothobranchius</taxon>
    </lineage>
</organism>
<evidence type="ECO:0000313" key="1">
    <source>
        <dbReference type="EMBL" id="SBQ42359.1"/>
    </source>
</evidence>
<protein>
    <submittedName>
        <fullName evidence="1">Si:dkey-30j10.5</fullName>
    </submittedName>
</protein>
<dbReference type="AlphaFoldDB" id="A0A1A8EB83"/>
<reference evidence="1" key="2">
    <citation type="submission" date="2016-06" db="EMBL/GenBank/DDBJ databases">
        <title>The genome of a short-lived fish provides insights into sex chromosome evolution and the genetic control of aging.</title>
        <authorList>
            <person name="Reichwald K."/>
            <person name="Felder M."/>
            <person name="Petzold A."/>
            <person name="Koch P."/>
            <person name="Groth M."/>
            <person name="Platzer M."/>
        </authorList>
    </citation>
    <scope>NUCLEOTIDE SEQUENCE</scope>
    <source>
        <tissue evidence="1">Brain</tissue>
    </source>
</reference>
<sequence length="300" mass="34357">MQKLEMAKYITDIDVSLNKDEETHLRKHGFLQIHTDLNSGADGAPIFLWYKTSDCPAITRIQFSFNHEMSKGLITEGYHKIDKNLNNGNKGGPIYLWFFKGSTEYDIPIVELDFSAEAADDARKFQPLWERLACDLNRTAGGKWIYMWVKRQTQVYICDVTATAGFEEDANLFRQGYVRVDEDTNRGAGGPFIFLWYRQTTNIQRAIKDLQISIDAESVESYENQYYEKVPTNLNQGTGGGVPVFLWFKKNECGKDPIKIVTLVLDHTAIQPYVRAGVEVIEKNLNTGNRGVEENLCYYF</sequence>
<dbReference type="EMBL" id="HADZ01003124">
    <property type="protein sequence ID" value="SBP67065.1"/>
    <property type="molecule type" value="Transcribed_RNA"/>
</dbReference>
<gene>
    <name evidence="1" type="primary">SI:DKEY-30J10.5</name>
</gene>
<accession>A0A1A8EB83</accession>